<reference evidence="1" key="1">
    <citation type="submission" date="2020-05" db="EMBL/GenBank/DDBJ databases">
        <title>Mycena genomes resolve the evolution of fungal bioluminescence.</title>
        <authorList>
            <person name="Tsai I.J."/>
        </authorList>
    </citation>
    <scope>NUCLEOTIDE SEQUENCE</scope>
    <source>
        <strain evidence="1">CCC161011</strain>
    </source>
</reference>
<comment type="caution">
    <text evidence="1">The sequence shown here is derived from an EMBL/GenBank/DDBJ whole genome shotgun (WGS) entry which is preliminary data.</text>
</comment>
<organism evidence="1 2">
    <name type="scientific">Mycena venus</name>
    <dbReference type="NCBI Taxonomy" id="2733690"/>
    <lineage>
        <taxon>Eukaryota</taxon>
        <taxon>Fungi</taxon>
        <taxon>Dikarya</taxon>
        <taxon>Basidiomycota</taxon>
        <taxon>Agaricomycotina</taxon>
        <taxon>Agaricomycetes</taxon>
        <taxon>Agaricomycetidae</taxon>
        <taxon>Agaricales</taxon>
        <taxon>Marasmiineae</taxon>
        <taxon>Mycenaceae</taxon>
        <taxon>Mycena</taxon>
    </lineage>
</organism>
<keyword evidence="1" id="KW-0418">Kinase</keyword>
<dbReference type="GO" id="GO:0016301">
    <property type="term" value="F:kinase activity"/>
    <property type="evidence" value="ECO:0007669"/>
    <property type="project" value="UniProtKB-KW"/>
</dbReference>
<keyword evidence="2" id="KW-1185">Reference proteome</keyword>
<protein>
    <submittedName>
        <fullName evidence="1">Kinase-like protein</fullName>
    </submittedName>
</protein>
<dbReference type="AlphaFoldDB" id="A0A8H6YTB6"/>
<gene>
    <name evidence="1" type="ORF">MVEN_00470200</name>
</gene>
<keyword evidence="1" id="KW-0808">Transferase</keyword>
<evidence type="ECO:0000313" key="2">
    <source>
        <dbReference type="Proteomes" id="UP000620124"/>
    </source>
</evidence>
<dbReference type="Proteomes" id="UP000620124">
    <property type="component" value="Unassembled WGS sequence"/>
</dbReference>
<evidence type="ECO:0000313" key="1">
    <source>
        <dbReference type="EMBL" id="KAF7365948.1"/>
    </source>
</evidence>
<accession>A0A8H6YTB6</accession>
<dbReference type="OrthoDB" id="2924458at2759"/>
<proteinExistence type="predicted"/>
<dbReference type="CDD" id="cd21037">
    <property type="entry name" value="MLKL_NTD"/>
    <property type="match status" value="1"/>
</dbReference>
<sequence length="787" mass="89302">MGSPFAGPRIVVVLNGFGQSGVKQVVSLLRNLMTQASFCWNVWITEISLALSFSHKPTPRTTSAAKHIAVTASDPLAVKICEPLMFSRSYVGLNQARFTDSESAHTLPPPLLFTMTTGRNISPLETEDFALHTPIATHRSTESTAKDWLAHGILTVKTIAAGAEFIPFPYIRAAFSTVVIFLETVDKMKKNRDDLQELCAGTVEIVQLLQAELSARGHAAGVRFMGHCEDFISFLRVVQTELEGLVRSRVGFRGRFKEFLRATTVADQINGYKSRINELRSNFLLVTTIDTNNKVASIQKRLSASENSVQFRHIALGDINLLYETAMTSKVHKIKVFTARIAGEPSLMTVAKYEDDNERWQSDLELCSRFRHPNIWQLFGISTTTGLNALIYYDELIPLPIYRKFYRPSSDLVWACIEGMLFTQFKQCSPHHYWSMGDEEKGLEATICVKRERPQLCLTMPGLFNDSGDQSFDHILSSWHTEHFWHQRPAPESFRTMFNTLSAASYPTLETLARHIEWAHFLAALLPLRYDYPTACEMQTKLFLGSVFGEIRGSDELVPVAHIPTSSRIRMQTWTLKQCPNVLLDSGDDFPRKRFTFPAGSFKASQIFMSCLESFLELEGEDEDRVNLSWLSQANRCVSQTTFQEGKPFQYATIDRLRCLLMINKEFCYLLRPEGTLLQAYLFPCPVGVRREGPYTGIEFPETDHFYWSLDPSGTTRMSQDECDRNGLPRWEFLFAPTGNLWHDYHYNAVREFSEARGVDPYSNTVTQLVGLPLAEMESAIKAVEMQ</sequence>
<name>A0A8H6YTB6_9AGAR</name>
<dbReference type="InterPro" id="IPR059179">
    <property type="entry name" value="MLKL-like_MCAfunc"/>
</dbReference>
<dbReference type="EMBL" id="JACAZI010000003">
    <property type="protein sequence ID" value="KAF7365948.1"/>
    <property type="molecule type" value="Genomic_DNA"/>
</dbReference>